<organism evidence="2 3">
    <name type="scientific">Acrocarpospora corrugata</name>
    <dbReference type="NCBI Taxonomy" id="35763"/>
    <lineage>
        <taxon>Bacteria</taxon>
        <taxon>Bacillati</taxon>
        <taxon>Actinomycetota</taxon>
        <taxon>Actinomycetes</taxon>
        <taxon>Streptosporangiales</taxon>
        <taxon>Streptosporangiaceae</taxon>
        <taxon>Acrocarpospora</taxon>
    </lineage>
</organism>
<dbReference type="Proteomes" id="UP000334990">
    <property type="component" value="Unassembled WGS sequence"/>
</dbReference>
<evidence type="ECO:0000256" key="1">
    <source>
        <dbReference type="SAM" id="SignalP"/>
    </source>
</evidence>
<feature type="signal peptide" evidence="1">
    <location>
        <begin position="1"/>
        <end position="23"/>
    </location>
</feature>
<dbReference type="RefSeq" id="WP_155338825.1">
    <property type="nucleotide sequence ID" value="NZ_BAAABN010000019.1"/>
</dbReference>
<evidence type="ECO:0000313" key="3">
    <source>
        <dbReference type="Proteomes" id="UP000334990"/>
    </source>
</evidence>
<protein>
    <recommendedName>
        <fullName evidence="4">Secreted protein</fullName>
    </recommendedName>
</protein>
<dbReference type="EMBL" id="BLAD01000060">
    <property type="protein sequence ID" value="GES02606.1"/>
    <property type="molecule type" value="Genomic_DNA"/>
</dbReference>
<evidence type="ECO:0000313" key="2">
    <source>
        <dbReference type="EMBL" id="GES02606.1"/>
    </source>
</evidence>
<keyword evidence="1" id="KW-0732">Signal</keyword>
<reference evidence="2 3" key="1">
    <citation type="submission" date="2019-10" db="EMBL/GenBank/DDBJ databases">
        <title>Whole genome shotgun sequence of Acrocarpospora corrugata NBRC 13972.</title>
        <authorList>
            <person name="Ichikawa N."/>
            <person name="Kimura A."/>
            <person name="Kitahashi Y."/>
            <person name="Komaki H."/>
            <person name="Oguchi A."/>
        </authorList>
    </citation>
    <scope>NUCLEOTIDE SEQUENCE [LARGE SCALE GENOMIC DNA]</scope>
    <source>
        <strain evidence="2 3">NBRC 13972</strain>
    </source>
</reference>
<comment type="caution">
    <text evidence="2">The sequence shown here is derived from an EMBL/GenBank/DDBJ whole genome shotgun (WGS) entry which is preliminary data.</text>
</comment>
<gene>
    <name evidence="2" type="ORF">Acor_46720</name>
</gene>
<dbReference type="AlphaFoldDB" id="A0A5M3W1L8"/>
<keyword evidence="3" id="KW-1185">Reference proteome</keyword>
<name>A0A5M3W1L8_9ACTN</name>
<sequence>MRRFAMILAVVVSALLPWSAASAAGDPGHAWPAKAWPAVHTKGKTVEARGTSWEYQEGTRVETRVKGRLRVNKKNLCGWVRLEYSVLGSGVMRETARNCGSKWKGFHFAVDKKWVLYVTVQACEGTKSKPGKRCSPVRYLPGFKIDSADDWNKPS</sequence>
<evidence type="ECO:0008006" key="4">
    <source>
        <dbReference type="Google" id="ProtNLM"/>
    </source>
</evidence>
<accession>A0A5M3W1L8</accession>
<feature type="chain" id="PRO_5024364768" description="Secreted protein" evidence="1">
    <location>
        <begin position="24"/>
        <end position="155"/>
    </location>
</feature>
<proteinExistence type="predicted"/>